<dbReference type="GO" id="GO:0050918">
    <property type="term" value="P:positive chemotaxis"/>
    <property type="evidence" value="ECO:0007669"/>
    <property type="project" value="TreeGrafter"/>
</dbReference>
<keyword evidence="2" id="KW-0966">Cell projection</keyword>
<dbReference type="PANTHER" id="PTHR30034:SF6">
    <property type="entry name" value="YOP PROTEINS TRANSLOCATION PROTEIN Q"/>
    <property type="match status" value="1"/>
</dbReference>
<accession>A0AAE2U4I2</accession>
<dbReference type="GO" id="GO:0071978">
    <property type="term" value="P:bacterial-type flagellum-dependent swarming motility"/>
    <property type="evidence" value="ECO:0007669"/>
    <property type="project" value="TreeGrafter"/>
</dbReference>
<keyword evidence="2" id="KW-0282">Flagellum</keyword>
<dbReference type="AlphaFoldDB" id="A0AAE2U4I2"/>
<gene>
    <name evidence="2" type="ORF">IFU03_21930</name>
</gene>
<comment type="caution">
    <text evidence="2">The sequence shown here is derived from an EMBL/GenBank/DDBJ whole genome shotgun (WGS) entry which is preliminary data.</text>
</comment>
<dbReference type="Gene3D" id="2.30.330.10">
    <property type="entry name" value="SpoA-like"/>
    <property type="match status" value="1"/>
</dbReference>
<dbReference type="PANTHER" id="PTHR30034">
    <property type="entry name" value="FLAGELLAR MOTOR SWITCH PROTEIN FLIM"/>
    <property type="match status" value="1"/>
</dbReference>
<evidence type="ECO:0000313" key="2">
    <source>
        <dbReference type="EMBL" id="MBD8272422.1"/>
    </source>
</evidence>
<dbReference type="Pfam" id="PF01052">
    <property type="entry name" value="FliMN_C"/>
    <property type="match status" value="1"/>
</dbReference>
<organism evidence="2 3">
    <name type="scientific">Pseudomonas fluorescens</name>
    <dbReference type="NCBI Taxonomy" id="294"/>
    <lineage>
        <taxon>Bacteria</taxon>
        <taxon>Pseudomonadati</taxon>
        <taxon>Pseudomonadota</taxon>
        <taxon>Gammaproteobacteria</taxon>
        <taxon>Pseudomonadales</taxon>
        <taxon>Pseudomonadaceae</taxon>
        <taxon>Pseudomonas</taxon>
    </lineage>
</organism>
<protein>
    <submittedName>
        <fullName evidence="2">FliM/FliN family flagellar motor switch protein</fullName>
    </submittedName>
</protein>
<proteinExistence type="predicted"/>
<keyword evidence="2" id="KW-0969">Cilium</keyword>
<reference evidence="2" key="1">
    <citation type="journal article" date="2020" name="FEMS Microbiol. Ecol.">
        <title>Temporal dynamics of bacterial communities during seed development and maturation.</title>
        <authorList>
            <person name="Chesneau G."/>
            <person name="Torres-Cortes G."/>
            <person name="Briand M."/>
            <person name="Darrasse A."/>
            <person name="Preveaux A."/>
            <person name="Marais C."/>
            <person name="Jacques M.A."/>
            <person name="Shade A."/>
            <person name="Barret M."/>
        </authorList>
    </citation>
    <scope>NUCLEOTIDE SEQUENCE</scope>
    <source>
        <strain evidence="2">CFBP13533</strain>
    </source>
</reference>
<feature type="domain" description="Flagellar motor switch protein FliN-like C-terminal" evidence="1">
    <location>
        <begin position="267"/>
        <end position="333"/>
    </location>
</feature>
<dbReference type="InterPro" id="IPR001543">
    <property type="entry name" value="FliN-like_C"/>
</dbReference>
<dbReference type="SUPFAM" id="SSF101801">
    <property type="entry name" value="Surface presentation of antigens (SPOA)"/>
    <property type="match status" value="1"/>
</dbReference>
<sequence length="337" mass="36640">MLMQPLRLRSVKTDSLAARRRLGRGLSMEFQVAGRQGELLLEPARAPQGVRPLFFETARGVLAFGEPGPQFSLLGDCPVTLAATSNDPDSWFWALFEYHLSPQIKALFGHLRLISAAKNLNFGCRLTVSQGSVRVVGYVWLSPDSFLALCEAGRWRSTAKPISDQFQLAISLTLGRLRLPIAQVCSLQGGDVLILEQAFFQIQGAGYVRVGGRRLYGQINDASGPLSLTLTAIEERSVDEEFALSLPPEHGDDQPIKDVFGPEPFDELSMALNVRCGTMNLTLGELRNLAPGTVLGVNGYAPGMAGLYYGDRPIARGQLVEVDGQLGLQLSRVALSQ</sequence>
<dbReference type="EMBL" id="JACYNJ010000016">
    <property type="protein sequence ID" value="MBD8272422.1"/>
    <property type="molecule type" value="Genomic_DNA"/>
</dbReference>
<dbReference type="Proteomes" id="UP000610293">
    <property type="component" value="Unassembled WGS sequence"/>
</dbReference>
<dbReference type="InterPro" id="IPR036429">
    <property type="entry name" value="SpoA-like_sf"/>
</dbReference>
<name>A0AAE2U4I2_PSEFL</name>
<evidence type="ECO:0000259" key="1">
    <source>
        <dbReference type="Pfam" id="PF01052"/>
    </source>
</evidence>
<evidence type="ECO:0000313" key="3">
    <source>
        <dbReference type="Proteomes" id="UP000610293"/>
    </source>
</evidence>
<dbReference type="RefSeq" id="WP_191956585.1">
    <property type="nucleotide sequence ID" value="NZ_JACYNJ010000016.1"/>
</dbReference>